<dbReference type="Proteomes" id="UP000326877">
    <property type="component" value="Unassembled WGS sequence"/>
</dbReference>
<evidence type="ECO:0000256" key="2">
    <source>
        <dbReference type="SAM" id="SignalP"/>
    </source>
</evidence>
<reference evidence="3" key="1">
    <citation type="submission" date="2019-04" db="EMBL/GenBank/DDBJ databases">
        <title>Friends and foes A comparative genomics studyof 23 Aspergillus species from section Flavi.</title>
        <authorList>
            <consortium name="DOE Joint Genome Institute"/>
            <person name="Kjaerbolling I."/>
            <person name="Vesth T."/>
            <person name="Frisvad J.C."/>
            <person name="Nybo J.L."/>
            <person name="Theobald S."/>
            <person name="Kildgaard S."/>
            <person name="Isbrandt T."/>
            <person name="Kuo A."/>
            <person name="Sato A."/>
            <person name="Lyhne E.K."/>
            <person name="Kogle M.E."/>
            <person name="Wiebenga A."/>
            <person name="Kun R.S."/>
            <person name="Lubbers R.J."/>
            <person name="Makela M.R."/>
            <person name="Barry K."/>
            <person name="Chovatia M."/>
            <person name="Clum A."/>
            <person name="Daum C."/>
            <person name="Haridas S."/>
            <person name="He G."/>
            <person name="LaButti K."/>
            <person name="Lipzen A."/>
            <person name="Mondo S."/>
            <person name="Riley R."/>
            <person name="Salamov A."/>
            <person name="Simmons B.A."/>
            <person name="Magnuson J.K."/>
            <person name="Henrissat B."/>
            <person name="Mortensen U.H."/>
            <person name="Larsen T.O."/>
            <person name="Devries R.P."/>
            <person name="Grigoriev I.V."/>
            <person name="Machida M."/>
            <person name="Baker S.E."/>
            <person name="Andersen M.R."/>
        </authorList>
    </citation>
    <scope>NUCLEOTIDE SEQUENCE [LARGE SCALE GENOMIC DNA]</scope>
    <source>
        <strain evidence="3">IBT 14317</strain>
    </source>
</reference>
<feature type="compositionally biased region" description="Polar residues" evidence="1">
    <location>
        <begin position="71"/>
        <end position="91"/>
    </location>
</feature>
<dbReference type="AlphaFoldDB" id="A0A5N7CFX0"/>
<name>A0A5N7CFX0_PETAA</name>
<organism evidence="3">
    <name type="scientific">Petromyces alliaceus</name>
    <name type="common">Aspergillus alliaceus</name>
    <dbReference type="NCBI Taxonomy" id="209559"/>
    <lineage>
        <taxon>Eukaryota</taxon>
        <taxon>Fungi</taxon>
        <taxon>Dikarya</taxon>
        <taxon>Ascomycota</taxon>
        <taxon>Pezizomycotina</taxon>
        <taxon>Eurotiomycetes</taxon>
        <taxon>Eurotiomycetidae</taxon>
        <taxon>Eurotiales</taxon>
        <taxon>Aspergillaceae</taxon>
        <taxon>Aspergillus</taxon>
        <taxon>Aspergillus subgen. Circumdati</taxon>
    </lineage>
</organism>
<evidence type="ECO:0000313" key="3">
    <source>
        <dbReference type="EMBL" id="KAE8392975.1"/>
    </source>
</evidence>
<feature type="region of interest" description="Disordered" evidence="1">
    <location>
        <begin position="55"/>
        <end position="98"/>
    </location>
</feature>
<gene>
    <name evidence="3" type="ORF">BDV23DRAFT_150239</name>
</gene>
<evidence type="ECO:0000256" key="1">
    <source>
        <dbReference type="SAM" id="MobiDB-lite"/>
    </source>
</evidence>
<sequence length="128" mass="13837">MHLTLLFTLAIYPITLSTDQNTPTPPNEAHLTIANMGASIPPPAPLPPAIPPSPGFYFRGPFQHPPKGPANPNNLKVTPFSNLSPYQNQAGNPDPKLQPPLQLLSATCKIRDVDKMQYSALDLDMCLG</sequence>
<dbReference type="EMBL" id="ML735233">
    <property type="protein sequence ID" value="KAE8392975.1"/>
    <property type="molecule type" value="Genomic_DNA"/>
</dbReference>
<protein>
    <submittedName>
        <fullName evidence="3">Uncharacterized protein</fullName>
    </submittedName>
</protein>
<feature type="signal peptide" evidence="2">
    <location>
        <begin position="1"/>
        <end position="17"/>
    </location>
</feature>
<proteinExistence type="predicted"/>
<feature type="chain" id="PRO_5024797994" evidence="2">
    <location>
        <begin position="18"/>
        <end position="128"/>
    </location>
</feature>
<accession>A0A5N7CFX0</accession>
<keyword evidence="2" id="KW-0732">Signal</keyword>